<feature type="DNA-binding region" description="H-T-H motif" evidence="2">
    <location>
        <begin position="37"/>
        <end position="56"/>
    </location>
</feature>
<dbReference type="PANTHER" id="PTHR30328">
    <property type="entry name" value="TRANSCRIPTIONAL REPRESSOR"/>
    <property type="match status" value="1"/>
</dbReference>
<dbReference type="PANTHER" id="PTHR30328:SF54">
    <property type="entry name" value="HTH-TYPE TRANSCRIPTIONAL REPRESSOR SCO4008"/>
    <property type="match status" value="1"/>
</dbReference>
<sequence length="199" mass="21819">MTTTPRTPRARDARATKALLLEAATDEFAEYGFAGARIDRVAERAGANKRLLYVYFGDKNDLFDAVLEEQTQAVLQAAPLQDGDLENFAAARFDYMIANPKARRLATWRTFERTEPTEVEREAFQARVDGVAAAQEAGRLRADIPALDLFAIVLRMTESWLGAPSGLLAAAPGDPMSPSRIQEHRTALLAAVRSVVAAR</sequence>
<accession>A0A8J3KJ92</accession>
<dbReference type="InterPro" id="IPR050109">
    <property type="entry name" value="HTH-type_TetR-like_transc_reg"/>
</dbReference>
<dbReference type="SUPFAM" id="SSF48498">
    <property type="entry name" value="Tetracyclin repressor-like, C-terminal domain"/>
    <property type="match status" value="1"/>
</dbReference>
<dbReference type="InterPro" id="IPR001647">
    <property type="entry name" value="HTH_TetR"/>
</dbReference>
<feature type="domain" description="HTH tetR-type" evidence="3">
    <location>
        <begin position="14"/>
        <end position="74"/>
    </location>
</feature>
<comment type="caution">
    <text evidence="4">The sequence shown here is derived from an EMBL/GenBank/DDBJ whole genome shotgun (WGS) entry which is preliminary data.</text>
</comment>
<dbReference type="InterPro" id="IPR041467">
    <property type="entry name" value="Sco4008_C"/>
</dbReference>
<dbReference type="Pfam" id="PF00440">
    <property type="entry name" value="TetR_N"/>
    <property type="match status" value="1"/>
</dbReference>
<name>A0A8J3KJ92_9ACTN</name>
<organism evidence="4 5">
    <name type="scientific">Catellatospora citrea</name>
    <dbReference type="NCBI Taxonomy" id="53366"/>
    <lineage>
        <taxon>Bacteria</taxon>
        <taxon>Bacillati</taxon>
        <taxon>Actinomycetota</taxon>
        <taxon>Actinomycetes</taxon>
        <taxon>Micromonosporales</taxon>
        <taxon>Micromonosporaceae</taxon>
        <taxon>Catellatospora</taxon>
    </lineage>
</organism>
<proteinExistence type="predicted"/>
<keyword evidence="1 2" id="KW-0238">DNA-binding</keyword>
<dbReference type="Pfam" id="PF17926">
    <property type="entry name" value="TetR_C_21"/>
    <property type="match status" value="1"/>
</dbReference>
<evidence type="ECO:0000256" key="2">
    <source>
        <dbReference type="PROSITE-ProRule" id="PRU00335"/>
    </source>
</evidence>
<dbReference type="EMBL" id="BONH01000003">
    <property type="protein sequence ID" value="GIF96144.1"/>
    <property type="molecule type" value="Genomic_DNA"/>
</dbReference>
<evidence type="ECO:0000259" key="3">
    <source>
        <dbReference type="PROSITE" id="PS50977"/>
    </source>
</evidence>
<dbReference type="InterPro" id="IPR036271">
    <property type="entry name" value="Tet_transcr_reg_TetR-rel_C_sf"/>
</dbReference>
<dbReference type="GO" id="GO:0006355">
    <property type="term" value="P:regulation of DNA-templated transcription"/>
    <property type="evidence" value="ECO:0007669"/>
    <property type="project" value="UniProtKB-ARBA"/>
</dbReference>
<dbReference type="Gene3D" id="1.10.357.10">
    <property type="entry name" value="Tetracycline Repressor, domain 2"/>
    <property type="match status" value="1"/>
</dbReference>
<dbReference type="PRINTS" id="PR00455">
    <property type="entry name" value="HTHTETR"/>
</dbReference>
<evidence type="ECO:0000256" key="1">
    <source>
        <dbReference type="ARBA" id="ARBA00023125"/>
    </source>
</evidence>
<gene>
    <name evidence="4" type="ORF">Cci01nite_12380</name>
</gene>
<dbReference type="SUPFAM" id="SSF46689">
    <property type="entry name" value="Homeodomain-like"/>
    <property type="match status" value="1"/>
</dbReference>
<dbReference type="InterPro" id="IPR009057">
    <property type="entry name" value="Homeodomain-like_sf"/>
</dbReference>
<dbReference type="AlphaFoldDB" id="A0A8J3KJ92"/>
<dbReference type="RefSeq" id="WP_120320804.1">
    <property type="nucleotide sequence ID" value="NZ_BONH01000003.1"/>
</dbReference>
<evidence type="ECO:0000313" key="5">
    <source>
        <dbReference type="Proteomes" id="UP000659904"/>
    </source>
</evidence>
<protein>
    <submittedName>
        <fullName evidence="4">Putative TetR family regulatory protein</fullName>
    </submittedName>
</protein>
<evidence type="ECO:0000313" key="4">
    <source>
        <dbReference type="EMBL" id="GIF96144.1"/>
    </source>
</evidence>
<dbReference type="Proteomes" id="UP000659904">
    <property type="component" value="Unassembled WGS sequence"/>
</dbReference>
<dbReference type="GO" id="GO:0003677">
    <property type="term" value="F:DNA binding"/>
    <property type="evidence" value="ECO:0007669"/>
    <property type="project" value="UniProtKB-UniRule"/>
</dbReference>
<reference evidence="4 5" key="1">
    <citation type="submission" date="2021-01" db="EMBL/GenBank/DDBJ databases">
        <title>Whole genome shotgun sequence of Catellatospora citrea NBRC 14495.</title>
        <authorList>
            <person name="Komaki H."/>
            <person name="Tamura T."/>
        </authorList>
    </citation>
    <scope>NUCLEOTIDE SEQUENCE [LARGE SCALE GENOMIC DNA]</scope>
    <source>
        <strain evidence="4 5">NBRC 14495</strain>
    </source>
</reference>
<dbReference type="PROSITE" id="PS50977">
    <property type="entry name" value="HTH_TETR_2"/>
    <property type="match status" value="1"/>
</dbReference>
<keyword evidence="5" id="KW-1185">Reference proteome</keyword>